<feature type="compositionally biased region" description="Low complexity" evidence="5">
    <location>
        <begin position="333"/>
        <end position="342"/>
    </location>
</feature>
<reference evidence="7 8" key="1">
    <citation type="journal article" date="2022" name="Int. J. Syst. Evol. Microbiol.">
        <title>Pseudomonas aegrilactucae sp. nov. and Pseudomonas morbosilactucae sp. nov., pathogens causing bacterial rot of lettuce in Japan.</title>
        <authorList>
            <person name="Sawada H."/>
            <person name="Fujikawa T."/>
            <person name="Satou M."/>
        </authorList>
    </citation>
    <scope>NUCLEOTIDE SEQUENCE [LARGE SCALE GENOMIC DNA]</scope>
    <source>
        <strain evidence="7 8">MAFF 302046</strain>
    </source>
</reference>
<keyword evidence="2" id="KW-0813">Transport</keyword>
<keyword evidence="3 6" id="KW-0732">Signal</keyword>
<feature type="signal peptide" evidence="6">
    <location>
        <begin position="1"/>
        <end position="26"/>
    </location>
</feature>
<comment type="caution">
    <text evidence="7">The sequence shown here is derived from an EMBL/GenBank/DDBJ whole genome shotgun (WGS) entry which is preliminary data.</text>
</comment>
<evidence type="ECO:0000313" key="7">
    <source>
        <dbReference type="EMBL" id="MCK9818513.1"/>
    </source>
</evidence>
<dbReference type="EMBL" id="JALQCX010000094">
    <property type="protein sequence ID" value="MCK9818513.1"/>
    <property type="molecule type" value="Genomic_DNA"/>
</dbReference>
<dbReference type="Pfam" id="PF09865">
    <property type="entry name" value="DUF2092"/>
    <property type="match status" value="1"/>
</dbReference>
<dbReference type="SUPFAM" id="SSF89392">
    <property type="entry name" value="Prokaryotic lipoproteins and lipoprotein localization factors"/>
    <property type="match status" value="1"/>
</dbReference>
<evidence type="ECO:0000256" key="1">
    <source>
        <dbReference type="ARBA" id="ARBA00011245"/>
    </source>
</evidence>
<proteinExistence type="predicted"/>
<evidence type="ECO:0000256" key="6">
    <source>
        <dbReference type="SAM" id="SignalP"/>
    </source>
</evidence>
<name>A0ABT0JRE4_9PSED</name>
<evidence type="ECO:0000256" key="5">
    <source>
        <dbReference type="SAM" id="MobiDB-lite"/>
    </source>
</evidence>
<keyword evidence="4" id="KW-0653">Protein transport</keyword>
<comment type="subunit">
    <text evidence="1">Monomer.</text>
</comment>
<accession>A0ABT0JRE4</accession>
<reference evidence="7 8" key="2">
    <citation type="journal article" date="2023" name="Plant Pathol.">
        <title>Dismantling and reorganizing Pseudomonas marginalis sensu#lato.</title>
        <authorList>
            <person name="Sawada H."/>
            <person name="Fujikawa T."/>
            <person name="Satou M."/>
        </authorList>
    </citation>
    <scope>NUCLEOTIDE SEQUENCE [LARGE SCALE GENOMIC DNA]</scope>
    <source>
        <strain evidence="7 8">MAFF 302046</strain>
    </source>
</reference>
<evidence type="ECO:0000256" key="3">
    <source>
        <dbReference type="ARBA" id="ARBA00022729"/>
    </source>
</evidence>
<evidence type="ECO:0000256" key="4">
    <source>
        <dbReference type="ARBA" id="ARBA00022927"/>
    </source>
</evidence>
<dbReference type="InterPro" id="IPR019207">
    <property type="entry name" value="DUF2092"/>
</dbReference>
<dbReference type="RefSeq" id="WP_268264019.1">
    <property type="nucleotide sequence ID" value="NZ_JALQCX010000094.1"/>
</dbReference>
<feature type="chain" id="PRO_5046388046" evidence="6">
    <location>
        <begin position="27"/>
        <end position="351"/>
    </location>
</feature>
<keyword evidence="8" id="KW-1185">Reference proteome</keyword>
<feature type="region of interest" description="Disordered" evidence="5">
    <location>
        <begin position="318"/>
        <end position="351"/>
    </location>
</feature>
<sequence length="351" mass="39101">MPSQRWLHPTLALLCALTLLVPLAAADEAKAELEPKALQALEQMGRYLRSLRQFGIEAQSSTDQVLEDGQTLEFRHRTELLAQRPDKLRVSVEAQGARRSLYYDGTYFTLYESRSGYFTRAPAPASIEQLLDQLSERYGIELPLADLFRWNADTARQVGLSSALVIGSETLDGQRCEHYAFRQAEIDWQLWLRQGDQPLPCRLVISRRDTAERPRHSVDFQWQLAAPMTAKSFSFDPPAAPGPCLCSKWPRPPSARSSNHEHRRNLETRPLAAVCGPEFEPVARRHGPGLASPGRRWRANLCRAPWWWRPCAAGLPPHAATGAPSLSAPGAKTLSATASTALPRAPSRTTP</sequence>
<evidence type="ECO:0000313" key="8">
    <source>
        <dbReference type="Proteomes" id="UP001155163"/>
    </source>
</evidence>
<organism evidence="7 8">
    <name type="scientific">Pseudomonas morbosilactucae</name>
    <dbReference type="NCBI Taxonomy" id="2938197"/>
    <lineage>
        <taxon>Bacteria</taxon>
        <taxon>Pseudomonadati</taxon>
        <taxon>Pseudomonadota</taxon>
        <taxon>Gammaproteobacteria</taxon>
        <taxon>Pseudomonadales</taxon>
        <taxon>Pseudomonadaceae</taxon>
        <taxon>Pseudomonas</taxon>
    </lineage>
</organism>
<gene>
    <name evidence="7" type="ORF">M1B35_31425</name>
</gene>
<dbReference type="InterPro" id="IPR029046">
    <property type="entry name" value="LolA/LolB/LppX"/>
</dbReference>
<evidence type="ECO:0000256" key="2">
    <source>
        <dbReference type="ARBA" id="ARBA00022448"/>
    </source>
</evidence>
<dbReference type="Proteomes" id="UP001155163">
    <property type="component" value="Unassembled WGS sequence"/>
</dbReference>
<protein>
    <submittedName>
        <fullName evidence="7">DUF2092 domain-containing protein</fullName>
    </submittedName>
</protein>